<dbReference type="SUPFAM" id="SSF64356">
    <property type="entry name" value="SNARE-like"/>
    <property type="match status" value="1"/>
</dbReference>
<dbReference type="EMBL" id="GL996528">
    <property type="protein sequence ID" value="EGV60486.1"/>
    <property type="molecule type" value="Genomic_DNA"/>
</dbReference>
<keyword evidence="3 6" id="KW-0931">ER-Golgi transport</keyword>
<keyword evidence="1 6" id="KW-0813">Transport</keyword>
<dbReference type="GO" id="GO:0005794">
    <property type="term" value="C:Golgi apparatus"/>
    <property type="evidence" value="ECO:0007669"/>
    <property type="project" value="UniProtKB-SubCell"/>
</dbReference>
<accession>G3BE86</accession>
<dbReference type="GO" id="GO:0006888">
    <property type="term" value="P:endoplasmic reticulum to Golgi vesicle-mediated transport"/>
    <property type="evidence" value="ECO:0007669"/>
    <property type="project" value="UniProtKB-UniRule"/>
</dbReference>
<evidence type="ECO:0000256" key="2">
    <source>
        <dbReference type="ARBA" id="ARBA00022824"/>
    </source>
</evidence>
<protein>
    <recommendedName>
        <fullName evidence="6">Trafficking protein particle complex subunit</fullName>
    </recommendedName>
</protein>
<dbReference type="GO" id="GO:0030008">
    <property type="term" value="C:TRAPP complex"/>
    <property type="evidence" value="ECO:0007669"/>
    <property type="project" value="UniProtKB-UniRule"/>
</dbReference>
<dbReference type="CDD" id="cd14855">
    <property type="entry name" value="TRAPPC1_MUM2"/>
    <property type="match status" value="1"/>
</dbReference>
<dbReference type="STRING" id="590646.G3BE86"/>
<comment type="subunit">
    <text evidence="6">Part of the multisubunit transport protein particle (TRAPP) complex.</text>
</comment>
<dbReference type="HOGENOM" id="CLU_053380_4_0_1"/>
<gene>
    <name evidence="7" type="ORF">CANTEDRAFT_116537</name>
</gene>
<dbReference type="PANTHER" id="PTHR23249">
    <property type="entry name" value="TRAFFICKING PROTEIN PARTICLE COMPLEX SUBUNIT"/>
    <property type="match status" value="1"/>
</dbReference>
<evidence type="ECO:0000256" key="4">
    <source>
        <dbReference type="ARBA" id="ARBA00023034"/>
    </source>
</evidence>
<organism evidence="8">
    <name type="scientific">Candida tenuis (strain ATCC 10573 / BCRC 21748 / CBS 615 / JCM 9827 / NBRC 10315 / NRRL Y-1498 / VKM Y-70)</name>
    <name type="common">Yeast</name>
    <name type="synonym">Yamadazyma tenuis</name>
    <dbReference type="NCBI Taxonomy" id="590646"/>
    <lineage>
        <taxon>Eukaryota</taxon>
        <taxon>Fungi</taxon>
        <taxon>Dikarya</taxon>
        <taxon>Ascomycota</taxon>
        <taxon>Saccharomycotina</taxon>
        <taxon>Pichiomycetes</taxon>
        <taxon>Debaryomycetaceae</taxon>
        <taxon>Yamadazyma</taxon>
    </lineage>
</organism>
<dbReference type="Gene3D" id="3.30.450.70">
    <property type="match status" value="1"/>
</dbReference>
<dbReference type="GeneID" id="18248350"/>
<evidence type="ECO:0000256" key="5">
    <source>
        <dbReference type="ARBA" id="ARBA00038167"/>
    </source>
</evidence>
<dbReference type="KEGG" id="cten:18248350"/>
<reference evidence="7 8" key="1">
    <citation type="journal article" date="2011" name="Proc. Natl. Acad. Sci. U.S.A.">
        <title>Comparative genomics of xylose-fermenting fungi for enhanced biofuel production.</title>
        <authorList>
            <person name="Wohlbach D.J."/>
            <person name="Kuo A."/>
            <person name="Sato T.K."/>
            <person name="Potts K.M."/>
            <person name="Salamov A.A."/>
            <person name="LaButti K.M."/>
            <person name="Sun H."/>
            <person name="Clum A."/>
            <person name="Pangilinan J.L."/>
            <person name="Lindquist E.A."/>
            <person name="Lucas S."/>
            <person name="Lapidus A."/>
            <person name="Jin M."/>
            <person name="Gunawan C."/>
            <person name="Balan V."/>
            <person name="Dale B.E."/>
            <person name="Jeffries T.W."/>
            <person name="Zinkel R."/>
            <person name="Barry K.W."/>
            <person name="Grigoriev I.V."/>
            <person name="Gasch A.P."/>
        </authorList>
    </citation>
    <scope>NUCLEOTIDE SEQUENCE [LARGE SCALE GENOMIC DNA]</scope>
    <source>
        <strain evidence="8">ATCC 10573 / BCRC 21748 / CBS 615 / JCM 9827 / NBRC 10315 / NRRL Y-1498 / VKM Y-70</strain>
    </source>
</reference>
<comment type="similarity">
    <text evidence="5">Belongs to the TRAPP small subunits family. BET5 subfamily.</text>
</comment>
<dbReference type="InterPro" id="IPR011012">
    <property type="entry name" value="Longin-like_dom_sf"/>
</dbReference>
<dbReference type="RefSeq" id="XP_006689700.1">
    <property type="nucleotide sequence ID" value="XM_006689637.1"/>
</dbReference>
<evidence type="ECO:0000313" key="7">
    <source>
        <dbReference type="EMBL" id="EGV60486.1"/>
    </source>
</evidence>
<evidence type="ECO:0000313" key="8">
    <source>
        <dbReference type="Proteomes" id="UP000000707"/>
    </source>
</evidence>
<proteinExistence type="inferred from homology"/>
<evidence type="ECO:0000256" key="1">
    <source>
        <dbReference type="ARBA" id="ARBA00022448"/>
    </source>
</evidence>
<name>G3BE86_CANTC</name>
<evidence type="ECO:0000256" key="6">
    <source>
        <dbReference type="RuleBase" id="RU366065"/>
    </source>
</evidence>
<keyword evidence="4 6" id="KW-0333">Golgi apparatus</keyword>
<dbReference type="PANTHER" id="PTHR23249:SF16">
    <property type="entry name" value="TRAFFICKING PROTEIN PARTICLE COMPLEX SUBUNIT 1"/>
    <property type="match status" value="1"/>
</dbReference>
<dbReference type="Proteomes" id="UP000000707">
    <property type="component" value="Unassembled WGS sequence"/>
</dbReference>
<dbReference type="InterPro" id="IPR007233">
    <property type="entry name" value="TRAPPC"/>
</dbReference>
<keyword evidence="8" id="KW-1185">Reference proteome</keyword>
<dbReference type="eggNOG" id="KOG3368">
    <property type="taxonomic scope" value="Eukaryota"/>
</dbReference>
<evidence type="ECO:0000256" key="3">
    <source>
        <dbReference type="ARBA" id="ARBA00022892"/>
    </source>
</evidence>
<dbReference type="AlphaFoldDB" id="G3BE86"/>
<dbReference type="SMART" id="SM01399">
    <property type="entry name" value="Sybindin"/>
    <property type="match status" value="1"/>
</dbReference>
<comment type="subcellular location">
    <subcellularLocation>
        <location evidence="6">Endoplasmic reticulum</location>
    </subcellularLocation>
    <subcellularLocation>
        <location evidence="6">Golgi apparatus</location>
        <location evidence="6">cis-Golgi network</location>
    </subcellularLocation>
</comment>
<keyword evidence="2 6" id="KW-0256">Endoplasmic reticulum</keyword>
<dbReference type="OrthoDB" id="3364529at2759"/>
<sequence>MLYSFYIFDRHCNCIYHRRFSLVDDGATNTDNESDVAKLLFGVLYSLKNISSKLGDQSTNAGGFNYLKSFSTSSFRIHFLETLSNLKFVLITDNLIDNVRSVLWELYSTYYLNNIALNPLSPVDFKGDEKITNPNFISQTDQFLRSLPVYGGQ</sequence>
<dbReference type="GO" id="GO:0005783">
    <property type="term" value="C:endoplasmic reticulum"/>
    <property type="evidence" value="ECO:0007669"/>
    <property type="project" value="UniProtKB-SubCell"/>
</dbReference>
<dbReference type="Pfam" id="PF04099">
    <property type="entry name" value="Sybindin"/>
    <property type="match status" value="1"/>
</dbReference>